<dbReference type="Pfam" id="PF00096">
    <property type="entry name" value="zf-C2H2"/>
    <property type="match status" value="2"/>
</dbReference>
<dbReference type="Proteomes" id="UP000008744">
    <property type="component" value="Unassembled WGS sequence"/>
</dbReference>
<keyword evidence="15" id="KW-1185">Reference proteome</keyword>
<dbReference type="InterPro" id="IPR013087">
    <property type="entry name" value="Znf_C2H2_type"/>
</dbReference>
<feature type="compositionally biased region" description="Polar residues" evidence="12">
    <location>
        <begin position="402"/>
        <end position="411"/>
    </location>
</feature>
<sequence length="535" mass="58111">MEGRLIEYRPIGGGLDYHHNSPLIGEIPPAGGDYSHAVHRSIDHLRNSLNERVALGPLSVFSNTADLRSSVLSYSQQPHQPHQPHHQPPPQQQQQQHQQQHQQQQHQYQLSGGGVEPLVQQPKPSITTLESSGVPSSAITGSNSQKHVNDAVVSSSSGGGGSSTATGNTPTGSTRGRKSRIYPNPNQHIIVTSNSVDNGGIRMQNATINERNGQNTGGVAVPGVAPVIAGGGVVPTAAAPGNGISSSTSSPHHMTQLDVKDTKIFSSKADLQLHTQIHMREAKPYKCTQCSKAFANSSYLSQHTRIHLGIKPYRCEICQRKFTQLSHLQQHIRTHTGDKPYKCRHPGCQKAFSQLSNLQSHSRCHQTDKPSNSNSPRYHHHPQQQQQPPPQHSMEGHYVQPTAPNSAQSNGHGPELQPHHRMPDPVREDIVSTPSAVGPYDAASLTKTTSNSAFTPINSMPPHLNSLSHHPMAQRPYLYDAISFPNKNVNQNNANAFPNQLISLHQIRNYAHQPAGLMAGEHLLGVSVGPGKEKG</sequence>
<keyword evidence="3" id="KW-0479">Metal-binding</keyword>
<keyword evidence="4" id="KW-0677">Repeat</keyword>
<keyword evidence="10" id="KW-0539">Nucleus</keyword>
<dbReference type="PROSITE" id="PS50157">
    <property type="entry name" value="ZINC_FINGER_C2H2_2"/>
    <property type="match status" value="3"/>
</dbReference>
<name>B4GMR7_DROPE</name>
<dbReference type="InterPro" id="IPR050589">
    <property type="entry name" value="Ikaros_C2H2-ZF"/>
</dbReference>
<evidence type="ECO:0000313" key="15">
    <source>
        <dbReference type="Proteomes" id="UP000008744"/>
    </source>
</evidence>
<dbReference type="GO" id="GO:0000978">
    <property type="term" value="F:RNA polymerase II cis-regulatory region sequence-specific DNA binding"/>
    <property type="evidence" value="ECO:0007669"/>
    <property type="project" value="TreeGrafter"/>
</dbReference>
<dbReference type="GO" id="GO:0048731">
    <property type="term" value="P:system development"/>
    <property type="evidence" value="ECO:0007669"/>
    <property type="project" value="UniProtKB-ARBA"/>
</dbReference>
<dbReference type="FunFam" id="3.30.160.60:FF:000648">
    <property type="entry name" value="Zinc finger protein rotund"/>
    <property type="match status" value="1"/>
</dbReference>
<feature type="compositionally biased region" description="Basic and acidic residues" evidence="12">
    <location>
        <begin position="417"/>
        <end position="430"/>
    </location>
</feature>
<keyword evidence="7" id="KW-0805">Transcription regulation</keyword>
<dbReference type="PROSITE" id="PS00028">
    <property type="entry name" value="ZINC_FINGER_C2H2_1"/>
    <property type="match status" value="3"/>
</dbReference>
<feature type="compositionally biased region" description="Low complexity" evidence="12">
    <location>
        <begin position="163"/>
        <end position="174"/>
    </location>
</feature>
<dbReference type="InterPro" id="IPR036236">
    <property type="entry name" value="Znf_C2H2_sf"/>
</dbReference>
<evidence type="ECO:0000256" key="9">
    <source>
        <dbReference type="ARBA" id="ARBA00023163"/>
    </source>
</evidence>
<keyword evidence="9" id="KW-0804">Transcription</keyword>
<dbReference type="GO" id="GO:0003700">
    <property type="term" value="F:DNA-binding transcription factor activity"/>
    <property type="evidence" value="ECO:0007669"/>
    <property type="project" value="TreeGrafter"/>
</dbReference>
<feature type="compositionally biased region" description="Polar residues" evidence="12">
    <location>
        <begin position="122"/>
        <end position="146"/>
    </location>
</feature>
<dbReference type="AlphaFoldDB" id="B4GMR7"/>
<feature type="region of interest" description="Disordered" evidence="12">
    <location>
        <begin position="359"/>
        <end position="443"/>
    </location>
</feature>
<protein>
    <submittedName>
        <fullName evidence="14">GL12186</fullName>
    </submittedName>
</protein>
<evidence type="ECO:0000313" key="14">
    <source>
        <dbReference type="EMBL" id="EDW38141.1"/>
    </source>
</evidence>
<accession>B4GMR7</accession>
<keyword evidence="6" id="KW-0862">Zinc</keyword>
<dbReference type="PhylomeDB" id="B4GMR7"/>
<feature type="domain" description="C2H2-type" evidence="13">
    <location>
        <begin position="341"/>
        <end position="370"/>
    </location>
</feature>
<dbReference type="PANTHER" id="PTHR24404">
    <property type="entry name" value="ZINC FINGER PROTEIN"/>
    <property type="match status" value="1"/>
</dbReference>
<dbReference type="GO" id="GO:0005634">
    <property type="term" value="C:nucleus"/>
    <property type="evidence" value="ECO:0007669"/>
    <property type="project" value="UniProtKB-SubCell"/>
</dbReference>
<keyword evidence="5 11" id="KW-0863">Zinc-finger</keyword>
<dbReference type="SMART" id="SM00355">
    <property type="entry name" value="ZnF_C2H2"/>
    <property type="match status" value="3"/>
</dbReference>
<feature type="domain" description="C2H2-type" evidence="13">
    <location>
        <begin position="313"/>
        <end position="340"/>
    </location>
</feature>
<evidence type="ECO:0000256" key="12">
    <source>
        <dbReference type="SAM" id="MobiDB-lite"/>
    </source>
</evidence>
<dbReference type="EMBL" id="CH479185">
    <property type="protein sequence ID" value="EDW38141.1"/>
    <property type="molecule type" value="Genomic_DNA"/>
</dbReference>
<proteinExistence type="inferred from homology"/>
<dbReference type="HOGENOM" id="CLU_026739_0_0_1"/>
<evidence type="ECO:0000256" key="3">
    <source>
        <dbReference type="ARBA" id="ARBA00022723"/>
    </source>
</evidence>
<dbReference type="GO" id="GO:0008270">
    <property type="term" value="F:zinc ion binding"/>
    <property type="evidence" value="ECO:0007669"/>
    <property type="project" value="UniProtKB-KW"/>
</dbReference>
<evidence type="ECO:0000259" key="13">
    <source>
        <dbReference type="PROSITE" id="PS50157"/>
    </source>
</evidence>
<evidence type="ECO:0000256" key="7">
    <source>
        <dbReference type="ARBA" id="ARBA00023015"/>
    </source>
</evidence>
<gene>
    <name evidence="14" type="primary">Dper\GL12186</name>
    <name evidence="14" type="ORF">Dper_GL12186</name>
</gene>
<evidence type="ECO:0000256" key="1">
    <source>
        <dbReference type="ARBA" id="ARBA00004123"/>
    </source>
</evidence>
<feature type="domain" description="C2H2-type" evidence="13">
    <location>
        <begin position="285"/>
        <end position="312"/>
    </location>
</feature>
<dbReference type="eggNOG" id="KOG1721">
    <property type="taxonomic scope" value="Eukaryota"/>
</dbReference>
<feature type="compositionally biased region" description="Low complexity" evidence="12">
    <location>
        <begin position="92"/>
        <end position="107"/>
    </location>
</feature>
<evidence type="ECO:0000256" key="8">
    <source>
        <dbReference type="ARBA" id="ARBA00023125"/>
    </source>
</evidence>
<dbReference type="OrthoDB" id="6077919at2759"/>
<keyword evidence="8" id="KW-0238">DNA-binding</keyword>
<dbReference type="GO" id="GO:0030154">
    <property type="term" value="P:cell differentiation"/>
    <property type="evidence" value="ECO:0007669"/>
    <property type="project" value="UniProtKB-ARBA"/>
</dbReference>
<evidence type="ECO:0000256" key="5">
    <source>
        <dbReference type="ARBA" id="ARBA00022771"/>
    </source>
</evidence>
<evidence type="ECO:0000256" key="6">
    <source>
        <dbReference type="ARBA" id="ARBA00022833"/>
    </source>
</evidence>
<comment type="subcellular location">
    <subcellularLocation>
        <location evidence="1">Nucleus</location>
    </subcellularLocation>
</comment>
<evidence type="ECO:0000256" key="4">
    <source>
        <dbReference type="ARBA" id="ARBA00022737"/>
    </source>
</evidence>
<evidence type="ECO:0000256" key="11">
    <source>
        <dbReference type="PROSITE-ProRule" id="PRU00042"/>
    </source>
</evidence>
<dbReference type="FunFam" id="3.30.160.60:FF:000158">
    <property type="entry name" value="Zinc finger protein 362"/>
    <property type="match status" value="1"/>
</dbReference>
<dbReference type="SUPFAM" id="SSF57667">
    <property type="entry name" value="beta-beta-alpha zinc fingers"/>
    <property type="match status" value="2"/>
</dbReference>
<reference evidence="14 15" key="1">
    <citation type="journal article" date="2007" name="Nature">
        <title>Evolution of genes and genomes on the Drosophila phylogeny.</title>
        <authorList>
            <consortium name="Drosophila 12 Genomes Consortium"/>
            <person name="Clark A.G."/>
            <person name="Eisen M.B."/>
            <person name="Smith D.R."/>
            <person name="Bergman C.M."/>
            <person name="Oliver B."/>
            <person name="Markow T.A."/>
            <person name="Kaufman T.C."/>
            <person name="Kellis M."/>
            <person name="Gelbart W."/>
            <person name="Iyer V.N."/>
            <person name="Pollard D.A."/>
            <person name="Sackton T.B."/>
            <person name="Larracuente A.M."/>
            <person name="Singh N.D."/>
            <person name="Abad J.P."/>
            <person name="Abt D.N."/>
            <person name="Adryan B."/>
            <person name="Aguade M."/>
            <person name="Akashi H."/>
            <person name="Anderson W.W."/>
            <person name="Aquadro C.F."/>
            <person name="Ardell D.H."/>
            <person name="Arguello R."/>
            <person name="Artieri C.G."/>
            <person name="Barbash D.A."/>
            <person name="Barker D."/>
            <person name="Barsanti P."/>
            <person name="Batterham P."/>
            <person name="Batzoglou S."/>
            <person name="Begun D."/>
            <person name="Bhutkar A."/>
            <person name="Blanco E."/>
            <person name="Bosak S.A."/>
            <person name="Bradley R.K."/>
            <person name="Brand A.D."/>
            <person name="Brent M.R."/>
            <person name="Brooks A.N."/>
            <person name="Brown R.H."/>
            <person name="Butlin R.K."/>
            <person name="Caggese C."/>
            <person name="Calvi B.R."/>
            <person name="Bernardo de Carvalho A."/>
            <person name="Caspi A."/>
            <person name="Castrezana S."/>
            <person name="Celniker S.E."/>
            <person name="Chang J.L."/>
            <person name="Chapple C."/>
            <person name="Chatterji S."/>
            <person name="Chinwalla A."/>
            <person name="Civetta A."/>
            <person name="Clifton S.W."/>
            <person name="Comeron J.M."/>
            <person name="Costello J.C."/>
            <person name="Coyne J.A."/>
            <person name="Daub J."/>
            <person name="David R.G."/>
            <person name="Delcher A.L."/>
            <person name="Delehaunty K."/>
            <person name="Do C.B."/>
            <person name="Ebling H."/>
            <person name="Edwards K."/>
            <person name="Eickbush T."/>
            <person name="Evans J.D."/>
            <person name="Filipski A."/>
            <person name="Findeiss S."/>
            <person name="Freyhult E."/>
            <person name="Fulton L."/>
            <person name="Fulton R."/>
            <person name="Garcia A.C."/>
            <person name="Gardiner A."/>
            <person name="Garfield D.A."/>
            <person name="Garvin B.E."/>
            <person name="Gibson G."/>
            <person name="Gilbert D."/>
            <person name="Gnerre S."/>
            <person name="Godfrey J."/>
            <person name="Good R."/>
            <person name="Gotea V."/>
            <person name="Gravely B."/>
            <person name="Greenberg A.J."/>
            <person name="Griffiths-Jones S."/>
            <person name="Gross S."/>
            <person name="Guigo R."/>
            <person name="Gustafson E.A."/>
            <person name="Haerty W."/>
            <person name="Hahn M.W."/>
            <person name="Halligan D.L."/>
            <person name="Halpern A.L."/>
            <person name="Halter G.M."/>
            <person name="Han M.V."/>
            <person name="Heger A."/>
            <person name="Hillier L."/>
            <person name="Hinrichs A.S."/>
            <person name="Holmes I."/>
            <person name="Hoskins R.A."/>
            <person name="Hubisz M.J."/>
            <person name="Hultmark D."/>
            <person name="Huntley M.A."/>
            <person name="Jaffe D.B."/>
            <person name="Jagadeeshan S."/>
            <person name="Jeck W.R."/>
            <person name="Johnson J."/>
            <person name="Jones C.D."/>
            <person name="Jordan W.C."/>
            <person name="Karpen G.H."/>
            <person name="Kataoka E."/>
            <person name="Keightley P.D."/>
            <person name="Kheradpour P."/>
            <person name="Kirkness E.F."/>
            <person name="Koerich L.B."/>
            <person name="Kristiansen K."/>
            <person name="Kudrna D."/>
            <person name="Kulathinal R.J."/>
            <person name="Kumar S."/>
            <person name="Kwok R."/>
            <person name="Lander E."/>
            <person name="Langley C.H."/>
            <person name="Lapoint R."/>
            <person name="Lazzaro B.P."/>
            <person name="Lee S.J."/>
            <person name="Levesque L."/>
            <person name="Li R."/>
            <person name="Lin C.F."/>
            <person name="Lin M.F."/>
            <person name="Lindblad-Toh K."/>
            <person name="Llopart A."/>
            <person name="Long M."/>
            <person name="Low L."/>
            <person name="Lozovsky E."/>
            <person name="Lu J."/>
            <person name="Luo M."/>
            <person name="Machado C.A."/>
            <person name="Makalowski W."/>
            <person name="Marzo M."/>
            <person name="Matsuda M."/>
            <person name="Matzkin L."/>
            <person name="McAllister B."/>
            <person name="McBride C.S."/>
            <person name="McKernan B."/>
            <person name="McKernan K."/>
            <person name="Mendez-Lago M."/>
            <person name="Minx P."/>
            <person name="Mollenhauer M.U."/>
            <person name="Montooth K."/>
            <person name="Mount S.M."/>
            <person name="Mu X."/>
            <person name="Myers E."/>
            <person name="Negre B."/>
            <person name="Newfeld S."/>
            <person name="Nielsen R."/>
            <person name="Noor M.A."/>
            <person name="O'Grady P."/>
            <person name="Pachter L."/>
            <person name="Papaceit M."/>
            <person name="Parisi M.J."/>
            <person name="Parisi M."/>
            <person name="Parts L."/>
            <person name="Pedersen J.S."/>
            <person name="Pesole G."/>
            <person name="Phillippy A.M."/>
            <person name="Ponting C.P."/>
            <person name="Pop M."/>
            <person name="Porcelli D."/>
            <person name="Powell J.R."/>
            <person name="Prohaska S."/>
            <person name="Pruitt K."/>
            <person name="Puig M."/>
            <person name="Quesneville H."/>
            <person name="Ram K.R."/>
            <person name="Rand D."/>
            <person name="Rasmussen M.D."/>
            <person name="Reed L.K."/>
            <person name="Reenan R."/>
            <person name="Reily A."/>
            <person name="Remington K.A."/>
            <person name="Rieger T.T."/>
            <person name="Ritchie M.G."/>
            <person name="Robin C."/>
            <person name="Rogers Y.H."/>
            <person name="Rohde C."/>
            <person name="Rozas J."/>
            <person name="Rubenfield M.J."/>
            <person name="Ruiz A."/>
            <person name="Russo S."/>
            <person name="Salzberg S.L."/>
            <person name="Sanchez-Gracia A."/>
            <person name="Saranga D.J."/>
            <person name="Sato H."/>
            <person name="Schaeffer S.W."/>
            <person name="Schatz M.C."/>
            <person name="Schlenke T."/>
            <person name="Schwartz R."/>
            <person name="Segarra C."/>
            <person name="Singh R.S."/>
            <person name="Sirot L."/>
            <person name="Sirota M."/>
            <person name="Sisneros N.B."/>
            <person name="Smith C.D."/>
            <person name="Smith T.F."/>
            <person name="Spieth J."/>
            <person name="Stage D.E."/>
            <person name="Stark A."/>
            <person name="Stephan W."/>
            <person name="Strausberg R.L."/>
            <person name="Strempel S."/>
            <person name="Sturgill D."/>
            <person name="Sutton G."/>
            <person name="Sutton G.G."/>
            <person name="Tao W."/>
            <person name="Teichmann S."/>
            <person name="Tobari Y.N."/>
            <person name="Tomimura Y."/>
            <person name="Tsolas J.M."/>
            <person name="Valente V.L."/>
            <person name="Venter E."/>
            <person name="Venter J.C."/>
            <person name="Vicario S."/>
            <person name="Vieira F.G."/>
            <person name="Vilella A.J."/>
            <person name="Villasante A."/>
            <person name="Walenz B."/>
            <person name="Wang J."/>
            <person name="Wasserman M."/>
            <person name="Watts T."/>
            <person name="Wilson D."/>
            <person name="Wilson R.K."/>
            <person name="Wing R.A."/>
            <person name="Wolfner M.F."/>
            <person name="Wong A."/>
            <person name="Wong G.K."/>
            <person name="Wu C.I."/>
            <person name="Wu G."/>
            <person name="Yamamoto D."/>
            <person name="Yang H.P."/>
            <person name="Yang S.P."/>
            <person name="Yorke J.A."/>
            <person name="Yoshida K."/>
            <person name="Zdobnov E."/>
            <person name="Zhang P."/>
            <person name="Zhang Y."/>
            <person name="Zimin A.V."/>
            <person name="Baldwin J."/>
            <person name="Abdouelleil A."/>
            <person name="Abdulkadir J."/>
            <person name="Abebe A."/>
            <person name="Abera B."/>
            <person name="Abreu J."/>
            <person name="Acer S.C."/>
            <person name="Aftuck L."/>
            <person name="Alexander A."/>
            <person name="An P."/>
            <person name="Anderson E."/>
            <person name="Anderson S."/>
            <person name="Arachi H."/>
            <person name="Azer M."/>
            <person name="Bachantsang P."/>
            <person name="Barry A."/>
            <person name="Bayul T."/>
            <person name="Berlin A."/>
            <person name="Bessette D."/>
            <person name="Bloom T."/>
            <person name="Blye J."/>
            <person name="Boguslavskiy L."/>
            <person name="Bonnet C."/>
            <person name="Boukhgalter B."/>
            <person name="Bourzgui I."/>
            <person name="Brown A."/>
            <person name="Cahill P."/>
            <person name="Channer S."/>
            <person name="Cheshatsang Y."/>
            <person name="Chuda L."/>
            <person name="Citroen M."/>
            <person name="Collymore A."/>
            <person name="Cooke P."/>
            <person name="Costello M."/>
            <person name="D'Aco K."/>
            <person name="Daza R."/>
            <person name="De Haan G."/>
            <person name="DeGray S."/>
            <person name="DeMaso C."/>
            <person name="Dhargay N."/>
            <person name="Dooley K."/>
            <person name="Dooley E."/>
            <person name="Doricent M."/>
            <person name="Dorje P."/>
            <person name="Dorjee K."/>
            <person name="Dupes A."/>
            <person name="Elong R."/>
            <person name="Falk J."/>
            <person name="Farina A."/>
            <person name="Faro S."/>
            <person name="Ferguson D."/>
            <person name="Fisher S."/>
            <person name="Foley C.D."/>
            <person name="Franke A."/>
            <person name="Friedrich D."/>
            <person name="Gadbois L."/>
            <person name="Gearin G."/>
            <person name="Gearin C.R."/>
            <person name="Giannoukos G."/>
            <person name="Goode T."/>
            <person name="Graham J."/>
            <person name="Grandbois E."/>
            <person name="Grewal S."/>
            <person name="Gyaltsen K."/>
            <person name="Hafez N."/>
            <person name="Hagos B."/>
            <person name="Hall J."/>
            <person name="Henson C."/>
            <person name="Hollinger A."/>
            <person name="Honan T."/>
            <person name="Huard M.D."/>
            <person name="Hughes L."/>
            <person name="Hurhula B."/>
            <person name="Husby M.E."/>
            <person name="Kamat A."/>
            <person name="Kanga B."/>
            <person name="Kashin S."/>
            <person name="Khazanovich D."/>
            <person name="Kisner P."/>
            <person name="Lance K."/>
            <person name="Lara M."/>
            <person name="Lee W."/>
            <person name="Lennon N."/>
            <person name="Letendre F."/>
            <person name="LeVine R."/>
            <person name="Lipovsky A."/>
            <person name="Liu X."/>
            <person name="Liu J."/>
            <person name="Liu S."/>
            <person name="Lokyitsang T."/>
            <person name="Lokyitsang Y."/>
            <person name="Lubonja R."/>
            <person name="Lui A."/>
            <person name="MacDonald P."/>
            <person name="Magnisalis V."/>
            <person name="Maru K."/>
            <person name="Matthews C."/>
            <person name="McCusker W."/>
            <person name="McDonough S."/>
            <person name="Mehta T."/>
            <person name="Meldrim J."/>
            <person name="Meneus L."/>
            <person name="Mihai O."/>
            <person name="Mihalev A."/>
            <person name="Mihova T."/>
            <person name="Mittelman R."/>
            <person name="Mlenga V."/>
            <person name="Montmayeur A."/>
            <person name="Mulrain L."/>
            <person name="Navidi A."/>
            <person name="Naylor J."/>
            <person name="Negash T."/>
            <person name="Nguyen T."/>
            <person name="Nguyen N."/>
            <person name="Nicol R."/>
            <person name="Norbu C."/>
            <person name="Norbu N."/>
            <person name="Novod N."/>
            <person name="O'Neill B."/>
            <person name="Osman S."/>
            <person name="Markiewicz E."/>
            <person name="Oyono O.L."/>
            <person name="Patti C."/>
            <person name="Phunkhang P."/>
            <person name="Pierre F."/>
            <person name="Priest M."/>
            <person name="Raghuraman S."/>
            <person name="Rege F."/>
            <person name="Reyes R."/>
            <person name="Rise C."/>
            <person name="Rogov P."/>
            <person name="Ross K."/>
            <person name="Ryan E."/>
            <person name="Settipalli S."/>
            <person name="Shea T."/>
            <person name="Sherpa N."/>
            <person name="Shi L."/>
            <person name="Shih D."/>
            <person name="Sparrow T."/>
            <person name="Spaulding J."/>
            <person name="Stalker J."/>
            <person name="Stange-Thomann N."/>
            <person name="Stavropoulos S."/>
            <person name="Stone C."/>
            <person name="Strader C."/>
            <person name="Tesfaye S."/>
            <person name="Thomson T."/>
            <person name="Thoulutsang Y."/>
            <person name="Thoulutsang D."/>
            <person name="Topham K."/>
            <person name="Topping I."/>
            <person name="Tsamla T."/>
            <person name="Vassiliev H."/>
            <person name="Vo A."/>
            <person name="Wangchuk T."/>
            <person name="Wangdi T."/>
            <person name="Weiand M."/>
            <person name="Wilkinson J."/>
            <person name="Wilson A."/>
            <person name="Yadav S."/>
            <person name="Young G."/>
            <person name="Yu Q."/>
            <person name="Zembek L."/>
            <person name="Zhong D."/>
            <person name="Zimmer A."/>
            <person name="Zwirko Z."/>
            <person name="Jaffe D.B."/>
            <person name="Alvarez P."/>
            <person name="Brockman W."/>
            <person name="Butler J."/>
            <person name="Chin C."/>
            <person name="Gnerre S."/>
            <person name="Grabherr M."/>
            <person name="Kleber M."/>
            <person name="Mauceli E."/>
            <person name="MacCallum I."/>
        </authorList>
    </citation>
    <scope>NUCLEOTIDE SEQUENCE [LARGE SCALE GENOMIC DNA]</scope>
    <source>
        <strain evidence="15">MSH-3 / Tucson 14011-0111.49</strain>
    </source>
</reference>
<dbReference type="GO" id="GO:0009653">
    <property type="term" value="P:anatomical structure morphogenesis"/>
    <property type="evidence" value="ECO:0007669"/>
    <property type="project" value="UniProtKB-ARBA"/>
</dbReference>
<organism evidence="15">
    <name type="scientific">Drosophila persimilis</name>
    <name type="common">Fruit fly</name>
    <dbReference type="NCBI Taxonomy" id="7234"/>
    <lineage>
        <taxon>Eukaryota</taxon>
        <taxon>Metazoa</taxon>
        <taxon>Ecdysozoa</taxon>
        <taxon>Arthropoda</taxon>
        <taxon>Hexapoda</taxon>
        <taxon>Insecta</taxon>
        <taxon>Pterygota</taxon>
        <taxon>Neoptera</taxon>
        <taxon>Endopterygota</taxon>
        <taxon>Diptera</taxon>
        <taxon>Brachycera</taxon>
        <taxon>Muscomorpha</taxon>
        <taxon>Ephydroidea</taxon>
        <taxon>Drosophilidae</taxon>
        <taxon>Drosophila</taxon>
        <taxon>Sophophora</taxon>
    </lineage>
</organism>
<dbReference type="GO" id="GO:0006357">
    <property type="term" value="P:regulation of transcription by RNA polymerase II"/>
    <property type="evidence" value="ECO:0007669"/>
    <property type="project" value="TreeGrafter"/>
</dbReference>
<dbReference type="OMA" id="WQYVREI"/>
<evidence type="ECO:0000256" key="10">
    <source>
        <dbReference type="ARBA" id="ARBA00023242"/>
    </source>
</evidence>
<dbReference type="Gene3D" id="3.30.160.60">
    <property type="entry name" value="Classic Zinc Finger"/>
    <property type="match status" value="3"/>
</dbReference>
<evidence type="ECO:0000256" key="2">
    <source>
        <dbReference type="ARBA" id="ARBA00006991"/>
    </source>
</evidence>
<dbReference type="FunFam" id="3.30.160.60:FF:001172">
    <property type="entry name" value="Zinc finger protein rotund"/>
    <property type="match status" value="1"/>
</dbReference>
<comment type="similarity">
    <text evidence="2">Belongs to the krueppel C2H2-type zinc-finger protein family.</text>
</comment>
<dbReference type="PANTHER" id="PTHR24404:SF106">
    <property type="entry name" value="C2H2-TYPE DOMAIN-CONTAINING PROTEIN"/>
    <property type="match status" value="1"/>
</dbReference>
<feature type="region of interest" description="Disordered" evidence="12">
    <location>
        <begin position="71"/>
        <end position="183"/>
    </location>
</feature>
<dbReference type="SMR" id="B4GMR7"/>